<reference evidence="7 8" key="1">
    <citation type="submission" date="2020-03" db="EMBL/GenBank/DDBJ databases">
        <title>Genomic Encyclopedia of Type Strains, Phase IV (KMG-IV): sequencing the most valuable type-strain genomes for metagenomic binning, comparative biology and taxonomic classification.</title>
        <authorList>
            <person name="Goeker M."/>
        </authorList>
    </citation>
    <scope>NUCLEOTIDE SEQUENCE [LARGE SCALE GENOMIC DNA]</scope>
    <source>
        <strain evidence="7 8">DSM 7225</strain>
    </source>
</reference>
<evidence type="ECO:0000256" key="5">
    <source>
        <dbReference type="SAM" id="Phobius"/>
    </source>
</evidence>
<dbReference type="Pfam" id="PF00034">
    <property type="entry name" value="Cytochrom_C"/>
    <property type="match status" value="1"/>
</dbReference>
<evidence type="ECO:0000256" key="1">
    <source>
        <dbReference type="ARBA" id="ARBA00022617"/>
    </source>
</evidence>
<evidence type="ECO:0000256" key="3">
    <source>
        <dbReference type="ARBA" id="ARBA00023004"/>
    </source>
</evidence>
<dbReference type="Proteomes" id="UP000531251">
    <property type="component" value="Unassembled WGS sequence"/>
</dbReference>
<evidence type="ECO:0000313" key="8">
    <source>
        <dbReference type="Proteomes" id="UP000531251"/>
    </source>
</evidence>
<name>A0A7X5Y3E3_9SPHN</name>
<evidence type="ECO:0000259" key="6">
    <source>
        <dbReference type="PROSITE" id="PS51007"/>
    </source>
</evidence>
<dbReference type="RefSeq" id="WP_125977410.1">
    <property type="nucleotide sequence ID" value="NZ_BAAADY010000037.1"/>
</dbReference>
<dbReference type="Gene3D" id="1.10.760.10">
    <property type="entry name" value="Cytochrome c-like domain"/>
    <property type="match status" value="1"/>
</dbReference>
<sequence length="136" mass="14290">MPFELRFVYAMTAFAALAGVLSVAGIYYQDSAQSRTHAEAMTGGSVAAGKAAIGRYNCGACHRIPGIGAATGVAGPALNGIATRSFIAGTLPNDSPNLQRWLQHPQQVVPGNAMPEQGVTPRDARDIAAYLYTLRR</sequence>
<gene>
    <name evidence="7" type="ORF">GGR89_004276</name>
</gene>
<keyword evidence="8" id="KW-1185">Reference proteome</keyword>
<dbReference type="PROSITE" id="PS51007">
    <property type="entry name" value="CYTC"/>
    <property type="match status" value="1"/>
</dbReference>
<comment type="caution">
    <text evidence="7">The sequence shown here is derived from an EMBL/GenBank/DDBJ whole genome shotgun (WGS) entry which is preliminary data.</text>
</comment>
<accession>A0A7X5Y3E3</accession>
<keyword evidence="5" id="KW-0812">Transmembrane</keyword>
<dbReference type="InterPro" id="IPR036909">
    <property type="entry name" value="Cyt_c-like_dom_sf"/>
</dbReference>
<proteinExistence type="predicted"/>
<keyword evidence="3 4" id="KW-0408">Iron</keyword>
<protein>
    <submittedName>
        <fullName evidence="7">Cytochrome c2</fullName>
    </submittedName>
</protein>
<feature type="domain" description="Cytochrome c" evidence="6">
    <location>
        <begin position="44"/>
        <end position="135"/>
    </location>
</feature>
<evidence type="ECO:0000256" key="4">
    <source>
        <dbReference type="PROSITE-ProRule" id="PRU00433"/>
    </source>
</evidence>
<organism evidence="7 8">
    <name type="scientific">Sphingomonas trueperi</name>
    <dbReference type="NCBI Taxonomy" id="53317"/>
    <lineage>
        <taxon>Bacteria</taxon>
        <taxon>Pseudomonadati</taxon>
        <taxon>Pseudomonadota</taxon>
        <taxon>Alphaproteobacteria</taxon>
        <taxon>Sphingomonadales</taxon>
        <taxon>Sphingomonadaceae</taxon>
        <taxon>Sphingomonas</taxon>
    </lineage>
</organism>
<keyword evidence="2 4" id="KW-0479">Metal-binding</keyword>
<feature type="transmembrane region" description="Helical" evidence="5">
    <location>
        <begin position="7"/>
        <end position="28"/>
    </location>
</feature>
<keyword evidence="5" id="KW-1133">Transmembrane helix</keyword>
<dbReference type="EMBL" id="JAATJB010000024">
    <property type="protein sequence ID" value="NJB99928.1"/>
    <property type="molecule type" value="Genomic_DNA"/>
</dbReference>
<evidence type="ECO:0000313" key="7">
    <source>
        <dbReference type="EMBL" id="NJB99928.1"/>
    </source>
</evidence>
<keyword evidence="5" id="KW-0472">Membrane</keyword>
<dbReference type="AlphaFoldDB" id="A0A7X5Y3E3"/>
<dbReference type="GO" id="GO:0046872">
    <property type="term" value="F:metal ion binding"/>
    <property type="evidence" value="ECO:0007669"/>
    <property type="project" value="UniProtKB-KW"/>
</dbReference>
<evidence type="ECO:0000256" key="2">
    <source>
        <dbReference type="ARBA" id="ARBA00022723"/>
    </source>
</evidence>
<dbReference type="InterPro" id="IPR009056">
    <property type="entry name" value="Cyt_c-like_dom"/>
</dbReference>
<dbReference type="GO" id="GO:0020037">
    <property type="term" value="F:heme binding"/>
    <property type="evidence" value="ECO:0007669"/>
    <property type="project" value="InterPro"/>
</dbReference>
<dbReference type="GO" id="GO:0009055">
    <property type="term" value="F:electron transfer activity"/>
    <property type="evidence" value="ECO:0007669"/>
    <property type="project" value="InterPro"/>
</dbReference>
<dbReference type="SUPFAM" id="SSF46626">
    <property type="entry name" value="Cytochrome c"/>
    <property type="match status" value="1"/>
</dbReference>
<keyword evidence="1 4" id="KW-0349">Heme</keyword>